<evidence type="ECO:0000256" key="1">
    <source>
        <dbReference type="ARBA" id="ARBA00022833"/>
    </source>
</evidence>
<dbReference type="Proteomes" id="UP000326799">
    <property type="component" value="Unassembled WGS sequence"/>
</dbReference>
<dbReference type="AlphaFoldDB" id="A0A5N6EU51"/>
<gene>
    <name evidence="7" type="ORF">BDV33DRAFT_202796</name>
</gene>
<keyword evidence="2" id="KW-0805">Transcription regulation</keyword>
<evidence type="ECO:0000256" key="4">
    <source>
        <dbReference type="ARBA" id="ARBA00023163"/>
    </source>
</evidence>
<protein>
    <recommendedName>
        <fullName evidence="6">Xylanolytic transcriptional activator regulatory domain-containing protein</fullName>
    </recommendedName>
</protein>
<dbReference type="GO" id="GO:0006351">
    <property type="term" value="P:DNA-templated transcription"/>
    <property type="evidence" value="ECO:0007669"/>
    <property type="project" value="InterPro"/>
</dbReference>
<dbReference type="GO" id="GO:0008270">
    <property type="term" value="F:zinc ion binding"/>
    <property type="evidence" value="ECO:0007669"/>
    <property type="project" value="InterPro"/>
</dbReference>
<evidence type="ECO:0000313" key="7">
    <source>
        <dbReference type="EMBL" id="KAB8221072.1"/>
    </source>
</evidence>
<keyword evidence="4" id="KW-0804">Transcription</keyword>
<evidence type="ECO:0000256" key="2">
    <source>
        <dbReference type="ARBA" id="ARBA00023015"/>
    </source>
</evidence>
<dbReference type="EMBL" id="ML733423">
    <property type="protein sequence ID" value="KAB8221072.1"/>
    <property type="molecule type" value="Genomic_DNA"/>
</dbReference>
<dbReference type="Pfam" id="PF04082">
    <property type="entry name" value="Fungal_trans"/>
    <property type="match status" value="1"/>
</dbReference>
<dbReference type="InterPro" id="IPR052073">
    <property type="entry name" value="Amide_Lactam_Regulators"/>
</dbReference>
<name>A0A5N6EU51_9EURO</name>
<keyword evidence="3" id="KW-0238">DNA-binding</keyword>
<evidence type="ECO:0000313" key="8">
    <source>
        <dbReference type="Proteomes" id="UP000326799"/>
    </source>
</evidence>
<reference evidence="7 8" key="1">
    <citation type="submission" date="2019-04" db="EMBL/GenBank/DDBJ databases">
        <title>Fungal friends and foes A comparative genomics study of 23 Aspergillus species from section Flavi.</title>
        <authorList>
            <consortium name="DOE Joint Genome Institute"/>
            <person name="Kjaerbolling I."/>
            <person name="Vesth T.C."/>
            <person name="Frisvad J.C."/>
            <person name="Nybo J.L."/>
            <person name="Theobald S."/>
            <person name="Kildgaard S."/>
            <person name="Petersen T.I."/>
            <person name="Kuo A."/>
            <person name="Sato A."/>
            <person name="Lyhne E.K."/>
            <person name="Kogle M.E."/>
            <person name="Wiebenga A."/>
            <person name="Kun R.S."/>
            <person name="Lubbers R.J."/>
            <person name="Makela M.R."/>
            <person name="Barry K."/>
            <person name="Chovatia M."/>
            <person name="Clum A."/>
            <person name="Daum C."/>
            <person name="Haridas S."/>
            <person name="He G."/>
            <person name="LaButti K."/>
            <person name="Lipzen A."/>
            <person name="Mondo S."/>
            <person name="Pangilinan J."/>
            <person name="Riley R."/>
            <person name="Salamov A."/>
            <person name="Simmons B.A."/>
            <person name="Magnuson J.K."/>
            <person name="Henrissat B."/>
            <person name="Mortensen U.H."/>
            <person name="Larsen T.O."/>
            <person name="De vries R.P."/>
            <person name="Grigoriev I.V."/>
            <person name="Machida M."/>
            <person name="Baker S.E."/>
            <person name="Andersen M.R."/>
        </authorList>
    </citation>
    <scope>NUCLEOTIDE SEQUENCE [LARGE SCALE GENOMIC DNA]</scope>
    <source>
        <strain evidence="7 8">CBS 126849</strain>
    </source>
</reference>
<proteinExistence type="predicted"/>
<evidence type="ECO:0000256" key="3">
    <source>
        <dbReference type="ARBA" id="ARBA00023125"/>
    </source>
</evidence>
<keyword evidence="5" id="KW-0539">Nucleus</keyword>
<dbReference type="InterPro" id="IPR007219">
    <property type="entry name" value="XnlR_reg_dom"/>
</dbReference>
<feature type="domain" description="Xylanolytic transcriptional activator regulatory" evidence="6">
    <location>
        <begin position="202"/>
        <end position="359"/>
    </location>
</feature>
<dbReference type="PANTHER" id="PTHR47171:SF6">
    <property type="entry name" value="SPECIFIC TRANSCRIPTION FACTOR, PUTATIVE (AFU_ORTHOLOGUE AFUA_2G06130)-RELATED"/>
    <property type="match status" value="1"/>
</dbReference>
<sequence>MVKVNNLCPPRFTSTSQRTAAGNYTLSMEGRSRHFTLVGNGVSGRQSSRQCKQCCIHESRKPPQLPGLRTHQDTAAAHRLCLKAGQERSIFMGFENTTLPDIQGQFPEASFTDAFYPVGDWGTKGLFTTMVSPASSSEVIKQYTLRAWLPTTSGYSYPAATTLRSNNFSYTNYLTPSASSPCFYGQCLHLLPTPDDMEAILRIYMETIQPIFPVLDYDNYRSMPAKSADKILLSLSICIAASVNPSSGQYFRHIAACPADFSSTISDAIKSSNILGLVQDKLILIQSLSLLSLFKLFSGNRQESTDLLSHAISHAHAAGLHYDGHTTPQLKQASTRALCCLFAIDTIHSACSRHPAQFHRRDFGSNLTSWVAEQEPCFQLFLRTILLLERAVEISRTVEYGRWEGSFPSFEHLLGKVDTSSIPAPLIATIEVLYHAVAIVACPSSPSTSACSGSSEAHPRQALAASRITYIVGEEFHGQLTLLPVIPYAVGLSLRVSWNIMLRSKTRLFKERAGKQVLDNCAILRSLGGVYSSASCMADLAERLVYEQDHKEAGGENGKQNQEPSYLRSDASWRWAPEPTLQSTCCLMHSQPSPYSPDAHFSNPVSHLDILDYLDTDVAVVGGTPENS</sequence>
<evidence type="ECO:0000256" key="5">
    <source>
        <dbReference type="ARBA" id="ARBA00023242"/>
    </source>
</evidence>
<keyword evidence="1" id="KW-0862">Zinc</keyword>
<dbReference type="CDD" id="cd12148">
    <property type="entry name" value="fungal_TF_MHR"/>
    <property type="match status" value="1"/>
</dbReference>
<evidence type="ECO:0000259" key="6">
    <source>
        <dbReference type="Pfam" id="PF04082"/>
    </source>
</evidence>
<keyword evidence="8" id="KW-1185">Reference proteome</keyword>
<accession>A0A5N6EU51</accession>
<dbReference type="PANTHER" id="PTHR47171">
    <property type="entry name" value="FARA-RELATED"/>
    <property type="match status" value="1"/>
</dbReference>
<organism evidence="7 8">
    <name type="scientific">Aspergillus novoparasiticus</name>
    <dbReference type="NCBI Taxonomy" id="986946"/>
    <lineage>
        <taxon>Eukaryota</taxon>
        <taxon>Fungi</taxon>
        <taxon>Dikarya</taxon>
        <taxon>Ascomycota</taxon>
        <taxon>Pezizomycotina</taxon>
        <taxon>Eurotiomycetes</taxon>
        <taxon>Eurotiomycetidae</taxon>
        <taxon>Eurotiales</taxon>
        <taxon>Aspergillaceae</taxon>
        <taxon>Aspergillus</taxon>
        <taxon>Aspergillus subgen. Circumdati</taxon>
    </lineage>
</organism>
<dbReference type="GO" id="GO:0003677">
    <property type="term" value="F:DNA binding"/>
    <property type="evidence" value="ECO:0007669"/>
    <property type="project" value="UniProtKB-KW"/>
</dbReference>